<dbReference type="InterPro" id="IPR036631">
    <property type="entry name" value="MGMT_N_sf"/>
</dbReference>
<dbReference type="AlphaFoldDB" id="A0A511XLV8"/>
<dbReference type="PANTHER" id="PTHR10815:SF13">
    <property type="entry name" value="METHYLATED-DNA--PROTEIN-CYSTEINE METHYLTRANSFERASE"/>
    <property type="match status" value="1"/>
</dbReference>
<dbReference type="CDD" id="cd06445">
    <property type="entry name" value="ATase"/>
    <property type="match status" value="1"/>
</dbReference>
<feature type="domain" description="Methylated-DNA-[protein]-cysteine S-methyltransferase DNA binding" evidence="7">
    <location>
        <begin position="78"/>
        <end position="157"/>
    </location>
</feature>
<evidence type="ECO:0000259" key="7">
    <source>
        <dbReference type="Pfam" id="PF01035"/>
    </source>
</evidence>
<evidence type="ECO:0000256" key="5">
    <source>
        <dbReference type="ARBA" id="ARBA00023204"/>
    </source>
</evidence>
<keyword evidence="2 8" id="KW-0489">Methyltransferase</keyword>
<keyword evidence="3 8" id="KW-0808">Transferase</keyword>
<evidence type="ECO:0000256" key="2">
    <source>
        <dbReference type="ARBA" id="ARBA00022603"/>
    </source>
</evidence>
<dbReference type="GO" id="GO:0003908">
    <property type="term" value="F:methylated-DNA-[protein]-cysteine S-methyltransferase activity"/>
    <property type="evidence" value="ECO:0007669"/>
    <property type="project" value="UniProtKB-EC"/>
</dbReference>
<comment type="catalytic activity">
    <reaction evidence="1">
        <text>a 4-O-methyl-thymidine in DNA + L-cysteinyl-[protein] = a thymidine in DNA + S-methyl-L-cysteinyl-[protein]</text>
        <dbReference type="Rhea" id="RHEA:53428"/>
        <dbReference type="Rhea" id="RHEA-COMP:10131"/>
        <dbReference type="Rhea" id="RHEA-COMP:10132"/>
        <dbReference type="Rhea" id="RHEA-COMP:13555"/>
        <dbReference type="Rhea" id="RHEA-COMP:13556"/>
        <dbReference type="ChEBI" id="CHEBI:29950"/>
        <dbReference type="ChEBI" id="CHEBI:82612"/>
        <dbReference type="ChEBI" id="CHEBI:137386"/>
        <dbReference type="ChEBI" id="CHEBI:137387"/>
        <dbReference type="EC" id="2.1.1.63"/>
    </reaction>
</comment>
<protein>
    <submittedName>
        <fullName evidence="8">Methylated-DNA--protein-cysteine methyltransferase</fullName>
    </submittedName>
</protein>
<keyword evidence="4" id="KW-0227">DNA damage</keyword>
<dbReference type="Gene3D" id="1.10.10.10">
    <property type="entry name" value="Winged helix-like DNA-binding domain superfamily/Winged helix DNA-binding domain"/>
    <property type="match status" value="1"/>
</dbReference>
<dbReference type="InterPro" id="IPR036217">
    <property type="entry name" value="MethylDNA_cys_MeTrfase_DNAb"/>
</dbReference>
<organism evidence="8 9">
    <name type="scientific">Acetobacter oeni</name>
    <dbReference type="NCBI Taxonomy" id="304077"/>
    <lineage>
        <taxon>Bacteria</taxon>
        <taxon>Pseudomonadati</taxon>
        <taxon>Pseudomonadota</taxon>
        <taxon>Alphaproteobacteria</taxon>
        <taxon>Acetobacterales</taxon>
        <taxon>Acetobacteraceae</taxon>
        <taxon>Acetobacter</taxon>
    </lineage>
</organism>
<accession>A0A511XLV8</accession>
<dbReference type="SUPFAM" id="SSF46767">
    <property type="entry name" value="Methylated DNA-protein cysteine methyltransferase, C-terminal domain"/>
    <property type="match status" value="1"/>
</dbReference>
<evidence type="ECO:0000256" key="1">
    <source>
        <dbReference type="ARBA" id="ARBA00001286"/>
    </source>
</evidence>
<evidence type="ECO:0000313" key="8">
    <source>
        <dbReference type="EMBL" id="GEN63935.1"/>
    </source>
</evidence>
<reference evidence="8 9" key="1">
    <citation type="submission" date="2019-07" db="EMBL/GenBank/DDBJ databases">
        <title>Whole genome shotgun sequence of Acetobacter oeni NBRC 105207.</title>
        <authorList>
            <person name="Hosoyama A."/>
            <person name="Uohara A."/>
            <person name="Ohji S."/>
            <person name="Ichikawa N."/>
        </authorList>
    </citation>
    <scope>NUCLEOTIDE SEQUENCE [LARGE SCALE GENOMIC DNA]</scope>
    <source>
        <strain evidence="8 9">NBRC 105207</strain>
    </source>
</reference>
<gene>
    <name evidence="8" type="ORF">AOE01nite_21590</name>
</gene>
<evidence type="ECO:0000313" key="9">
    <source>
        <dbReference type="Proteomes" id="UP000321746"/>
    </source>
</evidence>
<dbReference type="Pfam" id="PF01035">
    <property type="entry name" value="DNA_binding_1"/>
    <property type="match status" value="1"/>
</dbReference>
<dbReference type="NCBIfam" id="TIGR00589">
    <property type="entry name" value="ogt"/>
    <property type="match status" value="1"/>
</dbReference>
<dbReference type="InterPro" id="IPR036388">
    <property type="entry name" value="WH-like_DNA-bd_sf"/>
</dbReference>
<keyword evidence="9" id="KW-1185">Reference proteome</keyword>
<dbReference type="InterPro" id="IPR014048">
    <property type="entry name" value="MethylDNA_cys_MeTrfase_DNA-bd"/>
</dbReference>
<evidence type="ECO:0000256" key="4">
    <source>
        <dbReference type="ARBA" id="ARBA00022763"/>
    </source>
</evidence>
<keyword evidence="5" id="KW-0234">DNA repair</keyword>
<dbReference type="GO" id="GO:0006281">
    <property type="term" value="P:DNA repair"/>
    <property type="evidence" value="ECO:0007669"/>
    <property type="project" value="UniProtKB-KW"/>
</dbReference>
<dbReference type="SUPFAM" id="SSF53155">
    <property type="entry name" value="Methylated DNA-protein cysteine methyltransferase domain"/>
    <property type="match status" value="1"/>
</dbReference>
<dbReference type="GO" id="GO:0032259">
    <property type="term" value="P:methylation"/>
    <property type="evidence" value="ECO:0007669"/>
    <property type="project" value="UniProtKB-KW"/>
</dbReference>
<evidence type="ECO:0000256" key="3">
    <source>
        <dbReference type="ARBA" id="ARBA00022679"/>
    </source>
</evidence>
<name>A0A511XLV8_9PROT</name>
<dbReference type="PROSITE" id="PS00374">
    <property type="entry name" value="MGMT"/>
    <property type="match status" value="1"/>
</dbReference>
<evidence type="ECO:0000256" key="6">
    <source>
        <dbReference type="ARBA" id="ARBA00049348"/>
    </source>
</evidence>
<dbReference type="PANTHER" id="PTHR10815">
    <property type="entry name" value="METHYLATED-DNA--PROTEIN-CYSTEINE METHYLTRANSFERASE"/>
    <property type="match status" value="1"/>
</dbReference>
<comment type="caution">
    <text evidence="8">The sequence shown here is derived from an EMBL/GenBank/DDBJ whole genome shotgun (WGS) entry which is preliminary data.</text>
</comment>
<sequence length="169" mass="18330">MTFSVTCKVGTMPQLSLHSPLGPLTLSEEDGAIIALDWGWGRDQTETELLVAARAWLHAWFDKPEGAFPFPLKPEGTPYQKKVWEILLQIPTGEVRTYSSIASEAGGSPRSVGQAVGRNPIPILIPCHRVVAARSMGGYSGDGGIDDKIWLLEFEGARPVHPHMEPSGS</sequence>
<proteinExistence type="predicted"/>
<comment type="catalytic activity">
    <reaction evidence="6">
        <text>a 6-O-methyl-2'-deoxyguanosine in DNA + L-cysteinyl-[protein] = S-methyl-L-cysteinyl-[protein] + a 2'-deoxyguanosine in DNA</text>
        <dbReference type="Rhea" id="RHEA:24000"/>
        <dbReference type="Rhea" id="RHEA-COMP:10131"/>
        <dbReference type="Rhea" id="RHEA-COMP:10132"/>
        <dbReference type="Rhea" id="RHEA-COMP:11367"/>
        <dbReference type="Rhea" id="RHEA-COMP:11368"/>
        <dbReference type="ChEBI" id="CHEBI:29950"/>
        <dbReference type="ChEBI" id="CHEBI:82612"/>
        <dbReference type="ChEBI" id="CHEBI:85445"/>
        <dbReference type="ChEBI" id="CHEBI:85448"/>
        <dbReference type="EC" id="2.1.1.63"/>
    </reaction>
</comment>
<dbReference type="EMBL" id="BJYG01000029">
    <property type="protein sequence ID" value="GEN63935.1"/>
    <property type="molecule type" value="Genomic_DNA"/>
</dbReference>
<dbReference type="InterPro" id="IPR001497">
    <property type="entry name" value="MethylDNA_cys_MeTrfase_AS"/>
</dbReference>
<dbReference type="Proteomes" id="UP000321746">
    <property type="component" value="Unassembled WGS sequence"/>
</dbReference>